<dbReference type="AlphaFoldDB" id="A0AAD9K2L4"/>
<reference evidence="1" key="1">
    <citation type="journal article" date="2023" name="Mol. Biol. Evol.">
        <title>Third-Generation Sequencing Reveals the Adaptive Role of the Epigenome in Three Deep-Sea Polychaetes.</title>
        <authorList>
            <person name="Perez M."/>
            <person name="Aroh O."/>
            <person name="Sun Y."/>
            <person name="Lan Y."/>
            <person name="Juniper S.K."/>
            <person name="Young C.R."/>
            <person name="Angers B."/>
            <person name="Qian P.Y."/>
        </authorList>
    </citation>
    <scope>NUCLEOTIDE SEQUENCE</scope>
    <source>
        <strain evidence="1">P08H-3</strain>
    </source>
</reference>
<organism evidence="1 2">
    <name type="scientific">Paralvinella palmiformis</name>
    <dbReference type="NCBI Taxonomy" id="53620"/>
    <lineage>
        <taxon>Eukaryota</taxon>
        <taxon>Metazoa</taxon>
        <taxon>Spiralia</taxon>
        <taxon>Lophotrochozoa</taxon>
        <taxon>Annelida</taxon>
        <taxon>Polychaeta</taxon>
        <taxon>Sedentaria</taxon>
        <taxon>Canalipalpata</taxon>
        <taxon>Terebellida</taxon>
        <taxon>Terebelliformia</taxon>
        <taxon>Alvinellidae</taxon>
        <taxon>Paralvinella</taxon>
    </lineage>
</organism>
<comment type="caution">
    <text evidence="1">The sequence shown here is derived from an EMBL/GenBank/DDBJ whole genome shotgun (WGS) entry which is preliminary data.</text>
</comment>
<protein>
    <submittedName>
        <fullName evidence="1">Uncharacterized protein</fullName>
    </submittedName>
</protein>
<evidence type="ECO:0000313" key="1">
    <source>
        <dbReference type="EMBL" id="KAK2163619.1"/>
    </source>
</evidence>
<accession>A0AAD9K2L4</accession>
<evidence type="ECO:0000313" key="2">
    <source>
        <dbReference type="Proteomes" id="UP001208570"/>
    </source>
</evidence>
<name>A0AAD9K2L4_9ANNE</name>
<dbReference type="Proteomes" id="UP001208570">
    <property type="component" value="Unassembled WGS sequence"/>
</dbReference>
<proteinExistence type="predicted"/>
<gene>
    <name evidence="1" type="ORF">LSH36_76g01029</name>
</gene>
<dbReference type="EMBL" id="JAODUP010000076">
    <property type="protein sequence ID" value="KAK2163619.1"/>
    <property type="molecule type" value="Genomic_DNA"/>
</dbReference>
<sequence>MLKWKLEERKLDIISITEILPKNNSRTNFNTETEYALQGYTMFEGHQNKRGSSCTCLKIYKPQKKRDLVK</sequence>
<keyword evidence="2" id="KW-1185">Reference proteome</keyword>